<dbReference type="KEGG" id="faf:OE104_12060"/>
<dbReference type="PANTHER" id="PTHR11895:SF7">
    <property type="entry name" value="GLUTAMYL-TRNA(GLN) AMIDOTRANSFERASE SUBUNIT A, MITOCHONDRIAL"/>
    <property type="match status" value="1"/>
</dbReference>
<evidence type="ECO:0000313" key="4">
    <source>
        <dbReference type="Proteomes" id="UP001164718"/>
    </source>
</evidence>
<dbReference type="InterPro" id="IPR036928">
    <property type="entry name" value="AS_sf"/>
</dbReference>
<protein>
    <submittedName>
        <fullName evidence="3">Amidase</fullName>
        <ecNumber evidence="3">3.5.1.4</ecNumber>
    </submittedName>
</protein>
<dbReference type="InterPro" id="IPR023631">
    <property type="entry name" value="Amidase_dom"/>
</dbReference>
<gene>
    <name evidence="3" type="ORF">OE104_12060</name>
</gene>
<dbReference type="SUPFAM" id="SSF75304">
    <property type="entry name" value="Amidase signature (AS) enzymes"/>
    <property type="match status" value="1"/>
</dbReference>
<keyword evidence="3" id="KW-0378">Hydrolase</keyword>
<accession>A0A9E8LTL0</accession>
<sequence length="499" mass="55216">MNKKEYLQLDAVDIASLIKKKEVQAKEVIKAAVDRMEEVNPTINAVVFERSKRAYEELDSLSSYELPFYGVPMLLKNISQNLEGEPISSGSRLLNHYIANHDAHFVKKLRDAGFSFLGHTNTPEFGLKNITEPEIYGPTRNPWNTDYSPGGSSGGSAASVAAGIVPVAGASDGGGSIRIPASFTGLFGLKPTRGRTPVGPGYGRSWQGAAINFVLSRSVKDSAAFLDLLQTVQPEAAFQTPLYTEGYRNILNKPLPKPLRIAYSTKSPVHTPVSDEAKKAVEKMVKWLDRQGHIVEERDLPIDGIQLMKEYYIMNSGEMNATVRSLEKAIGRPLTKDDMEIESWVLHIAGKSISAAEYSESLAAWDLAAEKMAHFHRTYDFYITPATAFPAPKVGELTHSKEAQFELQKKVEEADKVEQQQIVYDMFLPSLTYTPFTQLANLTGQPAMSVPIHMTKDALPLGVQVMTQKGDEHRLLQLAAQLEQTDLWIGMKGNPMFKN</sequence>
<proteinExistence type="inferred from homology"/>
<dbReference type="RefSeq" id="WP_275417073.1">
    <property type="nucleotide sequence ID" value="NZ_CP106878.1"/>
</dbReference>
<dbReference type="Gene3D" id="3.90.1300.10">
    <property type="entry name" value="Amidase signature (AS) domain"/>
    <property type="match status" value="1"/>
</dbReference>
<feature type="domain" description="Amidase" evidence="2">
    <location>
        <begin position="27"/>
        <end position="476"/>
    </location>
</feature>
<name>A0A9E8LTL0_9BACI</name>
<evidence type="ECO:0000313" key="3">
    <source>
        <dbReference type="EMBL" id="WAA09292.1"/>
    </source>
</evidence>
<dbReference type="InterPro" id="IPR000120">
    <property type="entry name" value="Amidase"/>
</dbReference>
<dbReference type="InterPro" id="IPR020556">
    <property type="entry name" value="Amidase_CS"/>
</dbReference>
<comment type="similarity">
    <text evidence="1">Belongs to the amidase family.</text>
</comment>
<dbReference type="EMBL" id="CP106878">
    <property type="protein sequence ID" value="WAA09292.1"/>
    <property type="molecule type" value="Genomic_DNA"/>
</dbReference>
<dbReference type="Pfam" id="PF01425">
    <property type="entry name" value="Amidase"/>
    <property type="match status" value="1"/>
</dbReference>
<dbReference type="PROSITE" id="PS00571">
    <property type="entry name" value="AMIDASES"/>
    <property type="match status" value="1"/>
</dbReference>
<evidence type="ECO:0000256" key="1">
    <source>
        <dbReference type="ARBA" id="ARBA00009199"/>
    </source>
</evidence>
<dbReference type="PANTHER" id="PTHR11895">
    <property type="entry name" value="TRANSAMIDASE"/>
    <property type="match status" value="1"/>
</dbReference>
<keyword evidence="4" id="KW-1185">Reference proteome</keyword>
<dbReference type="Proteomes" id="UP001164718">
    <property type="component" value="Chromosome"/>
</dbReference>
<reference evidence="3" key="1">
    <citation type="submission" date="2022-09" db="EMBL/GenBank/DDBJ databases">
        <title>Complete Genomes of Fervidibacillus albus and Fervidibacillus halotolerans isolated from tidal flat sediments.</title>
        <authorList>
            <person name="Kwon K.K."/>
            <person name="Yang S.-H."/>
            <person name="Park M.J."/>
            <person name="Oh H.-M."/>
        </authorList>
    </citation>
    <scope>NUCLEOTIDE SEQUENCE</scope>
    <source>
        <strain evidence="3">MEBiC13591</strain>
    </source>
</reference>
<organism evidence="3 4">
    <name type="scientific">Fervidibacillus albus</name>
    <dbReference type="NCBI Taxonomy" id="2980026"/>
    <lineage>
        <taxon>Bacteria</taxon>
        <taxon>Bacillati</taxon>
        <taxon>Bacillota</taxon>
        <taxon>Bacilli</taxon>
        <taxon>Bacillales</taxon>
        <taxon>Bacillaceae</taxon>
        <taxon>Fervidibacillus</taxon>
    </lineage>
</organism>
<dbReference type="GO" id="GO:0004040">
    <property type="term" value="F:amidase activity"/>
    <property type="evidence" value="ECO:0007669"/>
    <property type="project" value="UniProtKB-EC"/>
</dbReference>
<dbReference type="AlphaFoldDB" id="A0A9E8LTL0"/>
<dbReference type="NCBIfam" id="NF005099">
    <property type="entry name" value="PRK06529.1"/>
    <property type="match status" value="1"/>
</dbReference>
<dbReference type="EC" id="3.5.1.4" evidence="3"/>
<evidence type="ECO:0000259" key="2">
    <source>
        <dbReference type="Pfam" id="PF01425"/>
    </source>
</evidence>